<reference evidence="2" key="1">
    <citation type="submission" date="2021-01" db="EMBL/GenBank/DDBJ databases">
        <authorList>
            <person name="Corre E."/>
            <person name="Pelletier E."/>
            <person name="Niang G."/>
            <person name="Scheremetjew M."/>
            <person name="Finn R."/>
            <person name="Kale V."/>
            <person name="Holt S."/>
            <person name="Cochrane G."/>
            <person name="Meng A."/>
            <person name="Brown T."/>
            <person name="Cohen L."/>
        </authorList>
    </citation>
    <scope>NUCLEOTIDE SEQUENCE</scope>
    <source>
        <strain evidence="2">CCMP645</strain>
    </source>
</reference>
<organism evidence="2">
    <name type="scientific">Chrysotila carterae</name>
    <name type="common">Marine alga</name>
    <name type="synonym">Syracosphaera carterae</name>
    <dbReference type="NCBI Taxonomy" id="13221"/>
    <lineage>
        <taxon>Eukaryota</taxon>
        <taxon>Haptista</taxon>
        <taxon>Haptophyta</taxon>
        <taxon>Prymnesiophyceae</taxon>
        <taxon>Isochrysidales</taxon>
        <taxon>Isochrysidaceae</taxon>
        <taxon>Chrysotila</taxon>
    </lineage>
</organism>
<evidence type="ECO:0000313" key="2">
    <source>
        <dbReference type="EMBL" id="CAE0753118.1"/>
    </source>
</evidence>
<feature type="compositionally biased region" description="Basic residues" evidence="1">
    <location>
        <begin position="86"/>
        <end position="95"/>
    </location>
</feature>
<dbReference type="AlphaFoldDB" id="A0A7S4B3W1"/>
<protein>
    <submittedName>
        <fullName evidence="2">Uncharacterized protein</fullName>
    </submittedName>
</protein>
<proteinExistence type="predicted"/>
<feature type="compositionally biased region" description="Basic and acidic residues" evidence="1">
    <location>
        <begin position="32"/>
        <end position="47"/>
    </location>
</feature>
<name>A0A7S4B3W1_CHRCT</name>
<sequence length="103" mass="11257">MAGAKGVLVGSTARESMRKQGASTAPSVQMHGDVRPGKNTRDAENRKGKMHQGKWPRCASSFVLPCRQARMRERECVARARDGAHRQKARKKAAARRVSVGGM</sequence>
<accession>A0A7S4B3W1</accession>
<dbReference type="EMBL" id="HBIZ01009711">
    <property type="protein sequence ID" value="CAE0753118.1"/>
    <property type="molecule type" value="Transcribed_RNA"/>
</dbReference>
<gene>
    <name evidence="2" type="ORF">PCAR00345_LOCUS5705</name>
</gene>
<feature type="region of interest" description="Disordered" evidence="1">
    <location>
        <begin position="1"/>
        <end position="54"/>
    </location>
</feature>
<feature type="region of interest" description="Disordered" evidence="1">
    <location>
        <begin position="79"/>
        <end position="103"/>
    </location>
</feature>
<evidence type="ECO:0000256" key="1">
    <source>
        <dbReference type="SAM" id="MobiDB-lite"/>
    </source>
</evidence>